<organism evidence="4 5">
    <name type="scientific">Triticum urartu</name>
    <name type="common">Red wild einkorn</name>
    <name type="synonym">Crithodium urartu</name>
    <dbReference type="NCBI Taxonomy" id="4572"/>
    <lineage>
        <taxon>Eukaryota</taxon>
        <taxon>Viridiplantae</taxon>
        <taxon>Streptophyta</taxon>
        <taxon>Embryophyta</taxon>
        <taxon>Tracheophyta</taxon>
        <taxon>Spermatophyta</taxon>
        <taxon>Magnoliopsida</taxon>
        <taxon>Liliopsida</taxon>
        <taxon>Poales</taxon>
        <taxon>Poaceae</taxon>
        <taxon>BOP clade</taxon>
        <taxon>Pooideae</taxon>
        <taxon>Triticodae</taxon>
        <taxon>Triticeae</taxon>
        <taxon>Triticinae</taxon>
        <taxon>Triticum</taxon>
    </lineage>
</organism>
<dbReference type="PANTHER" id="PTHR34145:SF61">
    <property type="entry name" value="OS07G0161500 PROTEIN"/>
    <property type="match status" value="1"/>
</dbReference>
<dbReference type="SUPFAM" id="SSF52047">
    <property type="entry name" value="RNI-like"/>
    <property type="match status" value="1"/>
</dbReference>
<reference evidence="4" key="3">
    <citation type="submission" date="2022-06" db="UniProtKB">
        <authorList>
            <consortium name="EnsemblPlants"/>
        </authorList>
    </citation>
    <scope>IDENTIFICATION</scope>
</reference>
<dbReference type="Pfam" id="PF00646">
    <property type="entry name" value="F-box"/>
    <property type="match status" value="1"/>
</dbReference>
<keyword evidence="5" id="KW-1185">Reference proteome</keyword>
<protein>
    <recommendedName>
        <fullName evidence="6">F-box domain-containing protein</fullName>
    </recommendedName>
</protein>
<evidence type="ECO:0000313" key="4">
    <source>
        <dbReference type="EnsemblPlants" id="TuG1812G0200004160.01.T01"/>
    </source>
</evidence>
<dbReference type="SUPFAM" id="SSF81383">
    <property type="entry name" value="F-box domain"/>
    <property type="match status" value="1"/>
</dbReference>
<evidence type="ECO:0000313" key="5">
    <source>
        <dbReference type="Proteomes" id="UP000015106"/>
    </source>
</evidence>
<accession>A0A8R7TL33</accession>
<evidence type="ECO:0008006" key="6">
    <source>
        <dbReference type="Google" id="ProtNLM"/>
    </source>
</evidence>
<reference evidence="5" key="1">
    <citation type="journal article" date="2013" name="Nature">
        <title>Draft genome of the wheat A-genome progenitor Triticum urartu.</title>
        <authorList>
            <person name="Ling H.Q."/>
            <person name="Zhao S."/>
            <person name="Liu D."/>
            <person name="Wang J."/>
            <person name="Sun H."/>
            <person name="Zhang C."/>
            <person name="Fan H."/>
            <person name="Li D."/>
            <person name="Dong L."/>
            <person name="Tao Y."/>
            <person name="Gao C."/>
            <person name="Wu H."/>
            <person name="Li Y."/>
            <person name="Cui Y."/>
            <person name="Guo X."/>
            <person name="Zheng S."/>
            <person name="Wang B."/>
            <person name="Yu K."/>
            <person name="Liang Q."/>
            <person name="Yang W."/>
            <person name="Lou X."/>
            <person name="Chen J."/>
            <person name="Feng M."/>
            <person name="Jian J."/>
            <person name="Zhang X."/>
            <person name="Luo G."/>
            <person name="Jiang Y."/>
            <person name="Liu J."/>
            <person name="Wang Z."/>
            <person name="Sha Y."/>
            <person name="Zhang B."/>
            <person name="Wu H."/>
            <person name="Tang D."/>
            <person name="Shen Q."/>
            <person name="Xue P."/>
            <person name="Zou S."/>
            <person name="Wang X."/>
            <person name="Liu X."/>
            <person name="Wang F."/>
            <person name="Yang Y."/>
            <person name="An X."/>
            <person name="Dong Z."/>
            <person name="Zhang K."/>
            <person name="Zhang X."/>
            <person name="Luo M.C."/>
            <person name="Dvorak J."/>
            <person name="Tong Y."/>
            <person name="Wang J."/>
            <person name="Yang H."/>
            <person name="Li Z."/>
            <person name="Wang D."/>
            <person name="Zhang A."/>
            <person name="Wang J."/>
        </authorList>
    </citation>
    <scope>NUCLEOTIDE SEQUENCE</scope>
    <source>
        <strain evidence="5">cv. G1812</strain>
    </source>
</reference>
<dbReference type="EnsemblPlants" id="TuG1812G0200004160.01.T01">
    <property type="protein sequence ID" value="TuG1812G0200004160.01.T01"/>
    <property type="gene ID" value="TuG1812G0200004160.01"/>
</dbReference>
<dbReference type="PANTHER" id="PTHR34145">
    <property type="entry name" value="OS02G0105600 PROTEIN"/>
    <property type="match status" value="1"/>
</dbReference>
<evidence type="ECO:0000259" key="3">
    <source>
        <dbReference type="Pfam" id="PF23622"/>
    </source>
</evidence>
<evidence type="ECO:0000256" key="1">
    <source>
        <dbReference type="SAM" id="MobiDB-lite"/>
    </source>
</evidence>
<dbReference type="Gramene" id="TuG1812G0200004160.01.T01">
    <property type="protein sequence ID" value="TuG1812G0200004160.01.T01"/>
    <property type="gene ID" value="TuG1812G0200004160.01"/>
</dbReference>
<sequence length="497" mass="57148">MAKRRRSSKDKPNGAMVKRKRPGSQLGDLPMDILCHIISLLLLKEAVRTGILSKHWRYVWCSRTNLEFSFRSVMRRSYKGGPFILHPIQEVIKRIDAVLKQHSGVGVEKMEVDFSLNDEHANHIDRWLNFAITAKTKQLILNFTSVHPTMEPYKFPFQLFDATKSSIFQSLTLGSVSLNKPANFKAFLNLKKLMLIYVNITDEELQLLLSNCKVLEFLGVARCRMLTTIKTPQLSDHFKHLCVFHCPLVQEINLNYGLTTLEYKYEGPSIPIAPPVTLTNLSIESSDVCSALAYISTELPSTVRRLEMLSLKCEELERAILPEKPLKFIHLRHLRLEITFLSLTKRKSDVLDFASLLEAAPLMEKLEFHMWMDCECVRYRKLDGKLRSLPPKPHYHLKLVDITEFYGEKDQLELALYILRNSVALEAMTIDPKPTVAAEQCRLTWKKDGFSYVDGYRVAKKYLLRADHRGVVDVVKAGRKDIEALRNAPYKMPQEAT</sequence>
<dbReference type="InterPro" id="IPR036047">
    <property type="entry name" value="F-box-like_dom_sf"/>
</dbReference>
<dbReference type="InterPro" id="IPR032675">
    <property type="entry name" value="LRR_dom_sf"/>
</dbReference>
<reference evidence="4" key="2">
    <citation type="submission" date="2018-03" db="EMBL/GenBank/DDBJ databases">
        <title>The Triticum urartu genome reveals the dynamic nature of wheat genome evolution.</title>
        <authorList>
            <person name="Ling H."/>
            <person name="Ma B."/>
            <person name="Shi X."/>
            <person name="Liu H."/>
            <person name="Dong L."/>
            <person name="Sun H."/>
            <person name="Cao Y."/>
            <person name="Gao Q."/>
            <person name="Zheng S."/>
            <person name="Li Y."/>
            <person name="Yu Y."/>
            <person name="Du H."/>
            <person name="Qi M."/>
            <person name="Li Y."/>
            <person name="Yu H."/>
            <person name="Cui Y."/>
            <person name="Wang N."/>
            <person name="Chen C."/>
            <person name="Wu H."/>
            <person name="Zhao Y."/>
            <person name="Zhang J."/>
            <person name="Li Y."/>
            <person name="Zhou W."/>
            <person name="Zhang B."/>
            <person name="Hu W."/>
            <person name="Eijk M."/>
            <person name="Tang J."/>
            <person name="Witsenboer H."/>
            <person name="Zhao S."/>
            <person name="Li Z."/>
            <person name="Zhang A."/>
            <person name="Wang D."/>
            <person name="Liang C."/>
        </authorList>
    </citation>
    <scope>NUCLEOTIDE SEQUENCE [LARGE SCALE GENOMIC DNA]</scope>
    <source>
        <strain evidence="4">cv. G1812</strain>
    </source>
</reference>
<evidence type="ECO:0000259" key="2">
    <source>
        <dbReference type="Pfam" id="PF00646"/>
    </source>
</evidence>
<feature type="domain" description="At1g61320/AtMIF1 LRR" evidence="3">
    <location>
        <begin position="98"/>
        <end position="435"/>
    </location>
</feature>
<proteinExistence type="predicted"/>
<dbReference type="CDD" id="cd22160">
    <property type="entry name" value="F-box_AtFBL13-like"/>
    <property type="match status" value="1"/>
</dbReference>
<dbReference type="Gene3D" id="3.80.10.10">
    <property type="entry name" value="Ribonuclease Inhibitor"/>
    <property type="match status" value="1"/>
</dbReference>
<dbReference type="InterPro" id="IPR055357">
    <property type="entry name" value="LRR_At1g61320_AtMIF1"/>
</dbReference>
<feature type="domain" description="F-box" evidence="2">
    <location>
        <begin position="28"/>
        <end position="64"/>
    </location>
</feature>
<dbReference type="Pfam" id="PF23622">
    <property type="entry name" value="LRR_At1g61320_AtMIF1"/>
    <property type="match status" value="1"/>
</dbReference>
<dbReference type="AlphaFoldDB" id="A0A8R7TL33"/>
<name>A0A8R7TL33_TRIUA</name>
<dbReference type="InterPro" id="IPR001810">
    <property type="entry name" value="F-box_dom"/>
</dbReference>
<dbReference type="InterPro" id="IPR053772">
    <property type="entry name" value="At1g61320/At1g61330-like"/>
</dbReference>
<dbReference type="Proteomes" id="UP000015106">
    <property type="component" value="Chromosome 2"/>
</dbReference>
<feature type="region of interest" description="Disordered" evidence="1">
    <location>
        <begin position="1"/>
        <end position="23"/>
    </location>
</feature>
<dbReference type="InterPro" id="IPR053781">
    <property type="entry name" value="F-box_AtFBL13-like"/>
</dbReference>